<dbReference type="EMBL" id="JARQZJ010000001">
    <property type="protein sequence ID" value="KAK9869352.1"/>
    <property type="molecule type" value="Genomic_DNA"/>
</dbReference>
<accession>A0AAW1TH58</accession>
<keyword evidence="3 5" id="KW-0175">Coiled coil</keyword>
<dbReference type="PANTHER" id="PTHR19960:SF12">
    <property type="entry name" value="TEKTIN-4"/>
    <property type="match status" value="1"/>
</dbReference>
<keyword evidence="8" id="KW-1185">Reference proteome</keyword>
<reference evidence="7 8" key="1">
    <citation type="submission" date="2023-03" db="EMBL/GenBank/DDBJ databases">
        <title>Genome insight into feeding habits of ladybird beetles.</title>
        <authorList>
            <person name="Li H.-S."/>
            <person name="Huang Y.-H."/>
            <person name="Pang H."/>
        </authorList>
    </citation>
    <scope>NUCLEOTIDE SEQUENCE [LARGE SCALE GENOMIC DNA]</scope>
    <source>
        <strain evidence="7">SYSU_2023b</strain>
        <tissue evidence="7">Whole body</tissue>
    </source>
</reference>
<protein>
    <recommendedName>
        <fullName evidence="4">Tektin</fullName>
    </recommendedName>
</protein>
<dbReference type="GO" id="GO:0005634">
    <property type="term" value="C:nucleus"/>
    <property type="evidence" value="ECO:0007669"/>
    <property type="project" value="TreeGrafter"/>
</dbReference>
<comment type="caution">
    <text evidence="7">The sequence shown here is derived from an EMBL/GenBank/DDBJ whole genome shotgun (WGS) entry which is preliminary data.</text>
</comment>
<dbReference type="AlphaFoldDB" id="A0AAW1TH58"/>
<evidence type="ECO:0000256" key="5">
    <source>
        <dbReference type="SAM" id="Coils"/>
    </source>
</evidence>
<feature type="coiled-coil region" evidence="5">
    <location>
        <begin position="282"/>
        <end position="320"/>
    </location>
</feature>
<evidence type="ECO:0000256" key="6">
    <source>
        <dbReference type="SAM" id="MobiDB-lite"/>
    </source>
</evidence>
<dbReference type="GO" id="GO:0060271">
    <property type="term" value="P:cilium assembly"/>
    <property type="evidence" value="ECO:0007669"/>
    <property type="project" value="UniProtKB-UniRule"/>
</dbReference>
<keyword evidence="4" id="KW-0282">Flagellum</keyword>
<dbReference type="Proteomes" id="UP001431783">
    <property type="component" value="Unassembled WGS sequence"/>
</dbReference>
<sequence>MTEYPHRYCGECPHIAHFERAADPQYYISGNTVPKPNVKFQQNCVDKDPKLGATMTNNPPSLNAPPMKLHECGQNCTHEDHSPPQQQEPYTGGIPPCCDPCITPEVPPPAEPCPDTPYSLENTTPKNACENKLKGILKKSVREDCVCPQTMTTLPEQKREDPGSEQAWVTNPNERPPCYLPQPEDQLLSIKDESMGPIGPWATGRVDWGPLKGLTGTRPVVDRYSIARYSEGEWRQHNKDIIQGKCEKAVNRNNLIEWNSRQCMAQTQADADKNQEDSTKRLQQREKEVHRWKCELERAIAAASEEISFMEEQRRRLKQASAVLQLPESIAGECLERRSGRLDSELVRDEVEVELIRERALCDEIRQQFIQTLKDVELQLVEDKTVKQRLESDWSDKKQAFEIDSTARSLNLRSSILMFKPGSVIFPGDQSTPNYWEHFTKETLQMSEATRQRSATLRGT</sequence>
<feature type="region of interest" description="Disordered" evidence="6">
    <location>
        <begin position="155"/>
        <end position="180"/>
    </location>
</feature>
<name>A0AAW1TH58_9CUCU</name>
<evidence type="ECO:0000256" key="2">
    <source>
        <dbReference type="ARBA" id="ARBA00022490"/>
    </source>
</evidence>
<evidence type="ECO:0000256" key="3">
    <source>
        <dbReference type="ARBA" id="ARBA00023054"/>
    </source>
</evidence>
<comment type="similarity">
    <text evidence="1 4">Belongs to the tektin family.</text>
</comment>
<dbReference type="GO" id="GO:0015630">
    <property type="term" value="C:microtubule cytoskeleton"/>
    <property type="evidence" value="ECO:0007669"/>
    <property type="project" value="UniProtKB-UniRule"/>
</dbReference>
<dbReference type="PANTHER" id="PTHR19960">
    <property type="entry name" value="TEKTIN"/>
    <property type="match status" value="1"/>
</dbReference>
<keyword evidence="4" id="KW-0969">Cilium</keyword>
<proteinExistence type="inferred from homology"/>
<evidence type="ECO:0000256" key="4">
    <source>
        <dbReference type="RuleBase" id="RU367040"/>
    </source>
</evidence>
<comment type="subcellular location">
    <subcellularLocation>
        <location evidence="4">Cytoplasm</location>
        <location evidence="4">Cytoskeleton</location>
        <location evidence="4">Cilium axoneme</location>
    </subcellularLocation>
</comment>
<dbReference type="InterPro" id="IPR048256">
    <property type="entry name" value="Tektin-like"/>
</dbReference>
<dbReference type="Pfam" id="PF03148">
    <property type="entry name" value="Tektin"/>
    <property type="match status" value="1"/>
</dbReference>
<evidence type="ECO:0000313" key="8">
    <source>
        <dbReference type="Proteomes" id="UP001431783"/>
    </source>
</evidence>
<keyword evidence="4" id="KW-0966">Cell projection</keyword>
<keyword evidence="2" id="KW-0963">Cytoplasm</keyword>
<dbReference type="InterPro" id="IPR000435">
    <property type="entry name" value="Tektins"/>
</dbReference>
<dbReference type="GO" id="GO:0005930">
    <property type="term" value="C:axoneme"/>
    <property type="evidence" value="ECO:0007669"/>
    <property type="project" value="UniProtKB-SubCell"/>
</dbReference>
<evidence type="ECO:0000313" key="7">
    <source>
        <dbReference type="EMBL" id="KAK9869352.1"/>
    </source>
</evidence>
<dbReference type="GO" id="GO:0060294">
    <property type="term" value="P:cilium movement involved in cell motility"/>
    <property type="evidence" value="ECO:0007669"/>
    <property type="project" value="UniProtKB-UniRule"/>
</dbReference>
<organism evidence="7 8">
    <name type="scientific">Henosepilachna vigintioctopunctata</name>
    <dbReference type="NCBI Taxonomy" id="420089"/>
    <lineage>
        <taxon>Eukaryota</taxon>
        <taxon>Metazoa</taxon>
        <taxon>Ecdysozoa</taxon>
        <taxon>Arthropoda</taxon>
        <taxon>Hexapoda</taxon>
        <taxon>Insecta</taxon>
        <taxon>Pterygota</taxon>
        <taxon>Neoptera</taxon>
        <taxon>Endopterygota</taxon>
        <taxon>Coleoptera</taxon>
        <taxon>Polyphaga</taxon>
        <taxon>Cucujiformia</taxon>
        <taxon>Coccinelloidea</taxon>
        <taxon>Coccinellidae</taxon>
        <taxon>Epilachninae</taxon>
        <taxon>Epilachnini</taxon>
        <taxon>Henosepilachna</taxon>
    </lineage>
</organism>
<gene>
    <name evidence="7" type="ORF">WA026_003109</name>
</gene>
<evidence type="ECO:0000256" key="1">
    <source>
        <dbReference type="ARBA" id="ARBA00007209"/>
    </source>
</evidence>